<keyword evidence="8" id="KW-1185">Reference proteome</keyword>
<evidence type="ECO:0000256" key="2">
    <source>
        <dbReference type="ARBA" id="ARBA00022729"/>
    </source>
</evidence>
<evidence type="ECO:0000313" key="7">
    <source>
        <dbReference type="EMBL" id="GEM46408.1"/>
    </source>
</evidence>
<accession>A0A511N1R4</accession>
<dbReference type="Pfam" id="PF02055">
    <property type="entry name" value="Glyco_hydro_30"/>
    <property type="match status" value="1"/>
</dbReference>
<dbReference type="PROSITE" id="PS51175">
    <property type="entry name" value="CBM6"/>
    <property type="match status" value="1"/>
</dbReference>
<comment type="similarity">
    <text evidence="1 4">Belongs to the glycosyl hydrolase 30 family.</text>
</comment>
<dbReference type="InterPro" id="IPR001139">
    <property type="entry name" value="Glyco_hydro_30"/>
</dbReference>
<dbReference type="InterPro" id="IPR013780">
    <property type="entry name" value="Glyco_hydro_b"/>
</dbReference>
<gene>
    <name evidence="7" type="ORF">DC3_20430</name>
</gene>
<dbReference type="Proteomes" id="UP000321306">
    <property type="component" value="Unassembled WGS sequence"/>
</dbReference>
<keyword evidence="3 4" id="KW-0378">Hydrolase</keyword>
<dbReference type="CDD" id="cd04084">
    <property type="entry name" value="CBM6_xylanase-like"/>
    <property type="match status" value="1"/>
</dbReference>
<feature type="chain" id="PRO_5022178792" description="CBM6 domain-containing protein" evidence="5">
    <location>
        <begin position="26"/>
        <end position="627"/>
    </location>
</feature>
<dbReference type="AlphaFoldDB" id="A0A511N1R4"/>
<dbReference type="GO" id="GO:0004348">
    <property type="term" value="F:glucosylceramidase activity"/>
    <property type="evidence" value="ECO:0007669"/>
    <property type="project" value="InterPro"/>
</dbReference>
<dbReference type="PANTHER" id="PTHR11069:SF23">
    <property type="entry name" value="LYSOSOMAL ACID GLUCOSYLCERAMIDASE"/>
    <property type="match status" value="1"/>
</dbReference>
<dbReference type="InterPro" id="IPR033452">
    <property type="entry name" value="GH30_C"/>
</dbReference>
<organism evidence="7 8">
    <name type="scientific">Deinococcus cellulosilyticus (strain DSM 18568 / NBRC 106333 / KACC 11606 / 5516J-15)</name>
    <dbReference type="NCBI Taxonomy" id="1223518"/>
    <lineage>
        <taxon>Bacteria</taxon>
        <taxon>Thermotogati</taxon>
        <taxon>Deinococcota</taxon>
        <taxon>Deinococci</taxon>
        <taxon>Deinococcales</taxon>
        <taxon>Deinococcaceae</taxon>
        <taxon>Deinococcus</taxon>
    </lineage>
</organism>
<dbReference type="PRINTS" id="PR00843">
    <property type="entry name" value="GLHYDRLASE30"/>
</dbReference>
<dbReference type="InterPro" id="IPR017853">
    <property type="entry name" value="GH"/>
</dbReference>
<dbReference type="SMART" id="SM00606">
    <property type="entry name" value="CBD_IV"/>
    <property type="match status" value="1"/>
</dbReference>
<dbReference type="EMBL" id="BJXB01000007">
    <property type="protein sequence ID" value="GEM46408.1"/>
    <property type="molecule type" value="Genomic_DNA"/>
</dbReference>
<dbReference type="Gene3D" id="2.60.120.260">
    <property type="entry name" value="Galactose-binding domain-like"/>
    <property type="match status" value="1"/>
</dbReference>
<dbReference type="RefSeq" id="WP_146884218.1">
    <property type="nucleotide sequence ID" value="NZ_BJXB01000007.1"/>
</dbReference>
<proteinExistence type="inferred from homology"/>
<protein>
    <recommendedName>
        <fullName evidence="6">CBM6 domain-containing protein</fullName>
    </recommendedName>
</protein>
<dbReference type="Pfam" id="PF17189">
    <property type="entry name" value="Glyco_hydro_30C"/>
    <property type="match status" value="1"/>
</dbReference>
<dbReference type="InterPro" id="IPR033453">
    <property type="entry name" value="Glyco_hydro_30_TIM-barrel"/>
</dbReference>
<comment type="caution">
    <text evidence="7">The sequence shown here is derived from an EMBL/GenBank/DDBJ whole genome shotgun (WGS) entry which is preliminary data.</text>
</comment>
<dbReference type="GO" id="GO:0006680">
    <property type="term" value="P:glucosylceramide catabolic process"/>
    <property type="evidence" value="ECO:0007669"/>
    <property type="project" value="TreeGrafter"/>
</dbReference>
<reference evidence="7 8" key="1">
    <citation type="submission" date="2019-07" db="EMBL/GenBank/DDBJ databases">
        <title>Whole genome shotgun sequence of Deinococcus cellulosilyticus NBRC 106333.</title>
        <authorList>
            <person name="Hosoyama A."/>
            <person name="Uohara A."/>
            <person name="Ohji S."/>
            <person name="Ichikawa N."/>
        </authorList>
    </citation>
    <scope>NUCLEOTIDE SEQUENCE [LARGE SCALE GENOMIC DNA]</scope>
    <source>
        <strain evidence="7 8">NBRC 106333</strain>
    </source>
</reference>
<dbReference type="PANTHER" id="PTHR11069">
    <property type="entry name" value="GLUCOSYLCERAMIDASE"/>
    <property type="match status" value="1"/>
</dbReference>
<feature type="signal peptide" evidence="5">
    <location>
        <begin position="1"/>
        <end position="25"/>
    </location>
</feature>
<dbReference type="PROSITE" id="PS51257">
    <property type="entry name" value="PROKAR_LIPOPROTEIN"/>
    <property type="match status" value="1"/>
</dbReference>
<dbReference type="OrthoDB" id="9806701at2"/>
<name>A0A511N1R4_DEIC1</name>
<dbReference type="GO" id="GO:0016020">
    <property type="term" value="C:membrane"/>
    <property type="evidence" value="ECO:0007669"/>
    <property type="project" value="GOC"/>
</dbReference>
<dbReference type="SUPFAM" id="SSF51011">
    <property type="entry name" value="Glycosyl hydrolase domain"/>
    <property type="match status" value="1"/>
</dbReference>
<dbReference type="Gene3D" id="2.60.40.1180">
    <property type="entry name" value="Golgi alpha-mannosidase II"/>
    <property type="match status" value="1"/>
</dbReference>
<keyword evidence="2 5" id="KW-0732">Signal</keyword>
<dbReference type="InterPro" id="IPR006584">
    <property type="entry name" value="Cellulose-bd_IV"/>
</dbReference>
<evidence type="ECO:0000313" key="8">
    <source>
        <dbReference type="Proteomes" id="UP000321306"/>
    </source>
</evidence>
<evidence type="ECO:0000256" key="4">
    <source>
        <dbReference type="RuleBase" id="RU361188"/>
    </source>
</evidence>
<evidence type="ECO:0000256" key="3">
    <source>
        <dbReference type="ARBA" id="ARBA00022801"/>
    </source>
</evidence>
<keyword evidence="4" id="KW-0326">Glycosidase</keyword>
<dbReference type="InterPro" id="IPR005084">
    <property type="entry name" value="CBM6"/>
</dbReference>
<dbReference type="GO" id="GO:0030246">
    <property type="term" value="F:carbohydrate binding"/>
    <property type="evidence" value="ECO:0007669"/>
    <property type="project" value="InterPro"/>
</dbReference>
<dbReference type="SUPFAM" id="SSF49785">
    <property type="entry name" value="Galactose-binding domain-like"/>
    <property type="match status" value="1"/>
</dbReference>
<dbReference type="Gene3D" id="3.20.20.80">
    <property type="entry name" value="Glycosidases"/>
    <property type="match status" value="1"/>
</dbReference>
<evidence type="ECO:0000259" key="6">
    <source>
        <dbReference type="PROSITE" id="PS51175"/>
    </source>
</evidence>
<evidence type="ECO:0000256" key="5">
    <source>
        <dbReference type="SAM" id="SignalP"/>
    </source>
</evidence>
<evidence type="ECO:0000256" key="1">
    <source>
        <dbReference type="ARBA" id="ARBA00005382"/>
    </source>
</evidence>
<feature type="domain" description="CBM6" evidence="6">
    <location>
        <begin position="502"/>
        <end position="626"/>
    </location>
</feature>
<dbReference type="Pfam" id="PF03422">
    <property type="entry name" value="CBM_6"/>
    <property type="match status" value="1"/>
</dbReference>
<dbReference type="SUPFAM" id="SSF51445">
    <property type="entry name" value="(Trans)glycosidases"/>
    <property type="match status" value="1"/>
</dbReference>
<dbReference type="InterPro" id="IPR008979">
    <property type="entry name" value="Galactose-bd-like_sf"/>
</dbReference>
<sequence length="627" mass="67806">MYLSPKSTLAVLTVTLALSSCNGMTTPTPEVPTPPASAVKMWLTTGDQNSLLAPQAALAFTRDGNETFPTITVDDSRTYQQMEGVGAAFTDSSAYLISKLPAAARTQLLKDLFDHQTGAGFDYARLPIGASDFSRSHYSFNDLPAGQTDPNLEKFSIQHDQEYIIPVIKGALGVNPQLKIMASPWSAPGWMKTTGSLIKGQLKPEHYGTYANYFVKFLQAYQQSGISIDAVTPQNEPHHEADNYPGMRMGSADQAKFVSQHLSPALKKAGFSAKIIGWDHNWDQWNYPIELLNDPAARAAVDGIAFHCYGGDVSAQSQVHDTFPGKSIYFTECSGGFWATNFGDNLKWNVSNLLIGATRNWAKTVLLWNLALDENGAPHTGGCGNCRGVVTIRSDNQQVEKNVEYYVLGHYGKAVRPGAFRIDSNTYNIASSNLQSVAFRNPDGSKALIVLNNSSDSLTFKIKENGDSFYTTLPAGAVATYTWTGKGSDTPPPPAPARDAFKTIQAEAYSSMKGIQTEACTDEGTGLNVGYTDNGDHLVFDRIDFGATGAKGVEFRVASGSNGGTIQLRTGSEDGPVVAEAQVTNTGGWQNWQTVKVPANIPAGVQKLYVVFSKSEGINLNWFTFTK</sequence>